<evidence type="ECO:0000313" key="21">
    <source>
        <dbReference type="EMBL" id="KAK4730121.1"/>
    </source>
</evidence>
<evidence type="ECO:0000256" key="8">
    <source>
        <dbReference type="ARBA" id="ARBA00022692"/>
    </source>
</evidence>
<evidence type="ECO:0000256" key="1">
    <source>
        <dbReference type="ARBA" id="ARBA00004251"/>
    </source>
</evidence>
<feature type="transmembrane region" description="Helical" evidence="19">
    <location>
        <begin position="361"/>
        <end position="381"/>
    </location>
</feature>
<keyword evidence="14 19" id="KW-1133">Transmembrane helix</keyword>
<dbReference type="GO" id="GO:0033612">
    <property type="term" value="F:receptor serine/threonine kinase binding"/>
    <property type="evidence" value="ECO:0007669"/>
    <property type="project" value="TreeGrafter"/>
</dbReference>
<evidence type="ECO:0000256" key="5">
    <source>
        <dbReference type="ARBA" id="ARBA00022475"/>
    </source>
</evidence>
<dbReference type="PRINTS" id="PR00019">
    <property type="entry name" value="LEURICHRPT"/>
</dbReference>
<keyword evidence="13 18" id="KW-0067">ATP-binding</keyword>
<evidence type="ECO:0000256" key="12">
    <source>
        <dbReference type="ARBA" id="ARBA00022777"/>
    </source>
</evidence>
<keyword evidence="22" id="KW-1185">Reference proteome</keyword>
<dbReference type="PROSITE" id="PS00107">
    <property type="entry name" value="PROTEIN_KINASE_ATP"/>
    <property type="match status" value="1"/>
</dbReference>
<evidence type="ECO:0000256" key="14">
    <source>
        <dbReference type="ARBA" id="ARBA00022989"/>
    </source>
</evidence>
<dbReference type="Gene3D" id="3.30.200.20">
    <property type="entry name" value="Phosphorylase Kinase, domain 1"/>
    <property type="match status" value="1"/>
</dbReference>
<keyword evidence="5" id="KW-1003">Cell membrane</keyword>
<dbReference type="InterPro" id="IPR017441">
    <property type="entry name" value="Protein_kinase_ATP_BS"/>
</dbReference>
<evidence type="ECO:0000256" key="10">
    <source>
        <dbReference type="ARBA" id="ARBA00022737"/>
    </source>
</evidence>
<keyword evidence="12" id="KW-0418">Kinase</keyword>
<dbReference type="GO" id="GO:0002229">
    <property type="term" value="P:defense response to oomycetes"/>
    <property type="evidence" value="ECO:0007669"/>
    <property type="project" value="UniProtKB-ARBA"/>
</dbReference>
<dbReference type="InterPro" id="IPR001611">
    <property type="entry name" value="Leu-rich_rpt"/>
</dbReference>
<dbReference type="InterPro" id="IPR032675">
    <property type="entry name" value="LRR_dom_sf"/>
</dbReference>
<evidence type="ECO:0000256" key="16">
    <source>
        <dbReference type="ARBA" id="ARBA00023170"/>
    </source>
</evidence>
<dbReference type="PANTHER" id="PTHR48056:SF29">
    <property type="entry name" value="RECEPTOR-LIKE PROTEIN KINASE HSL1"/>
    <property type="match status" value="1"/>
</dbReference>
<dbReference type="InterPro" id="IPR008271">
    <property type="entry name" value="Ser/Thr_kinase_AS"/>
</dbReference>
<feature type="binding site" evidence="18">
    <location>
        <position position="447"/>
    </location>
    <ligand>
        <name>ATP</name>
        <dbReference type="ChEBI" id="CHEBI:30616"/>
    </ligand>
</feature>
<dbReference type="PANTHER" id="PTHR48056">
    <property type="entry name" value="LRR RECEPTOR-LIKE SERINE/THREONINE-PROTEIN KINASE-RELATED"/>
    <property type="match status" value="1"/>
</dbReference>
<keyword evidence="15 19" id="KW-0472">Membrane</keyword>
<dbReference type="GO" id="GO:0005886">
    <property type="term" value="C:plasma membrane"/>
    <property type="evidence" value="ECO:0007669"/>
    <property type="project" value="UniProtKB-SubCell"/>
</dbReference>
<dbReference type="EMBL" id="JAWPEI010000004">
    <property type="protein sequence ID" value="KAK4730121.1"/>
    <property type="molecule type" value="Genomic_DNA"/>
</dbReference>
<protein>
    <recommendedName>
        <fullName evidence="20">Protein kinase domain-containing protein</fullName>
    </recommendedName>
</protein>
<dbReference type="InterPro" id="IPR011009">
    <property type="entry name" value="Kinase-like_dom_sf"/>
</dbReference>
<dbReference type="PROSITE" id="PS50011">
    <property type="entry name" value="PROTEIN_KINASE_DOM"/>
    <property type="match status" value="1"/>
</dbReference>
<dbReference type="SUPFAM" id="SSF56112">
    <property type="entry name" value="Protein kinase-like (PK-like)"/>
    <property type="match status" value="1"/>
</dbReference>
<comment type="caution">
    <text evidence="21">The sequence shown here is derived from an EMBL/GenBank/DDBJ whole genome shotgun (WGS) entry which is preliminary data.</text>
</comment>
<proteinExistence type="inferred from homology"/>
<dbReference type="Pfam" id="PF08263">
    <property type="entry name" value="LRRNT_2"/>
    <property type="match status" value="1"/>
</dbReference>
<evidence type="ECO:0000256" key="19">
    <source>
        <dbReference type="SAM" id="Phobius"/>
    </source>
</evidence>
<evidence type="ECO:0000256" key="7">
    <source>
        <dbReference type="ARBA" id="ARBA00022679"/>
    </source>
</evidence>
<dbReference type="GO" id="GO:0004672">
    <property type="term" value="F:protein kinase activity"/>
    <property type="evidence" value="ECO:0007669"/>
    <property type="project" value="InterPro"/>
</dbReference>
<dbReference type="Pfam" id="PF13855">
    <property type="entry name" value="LRR_8"/>
    <property type="match status" value="2"/>
</dbReference>
<dbReference type="InterPro" id="IPR000719">
    <property type="entry name" value="Prot_kinase_dom"/>
</dbReference>
<dbReference type="Pfam" id="PF00560">
    <property type="entry name" value="LRR_1"/>
    <property type="match status" value="2"/>
</dbReference>
<evidence type="ECO:0000259" key="20">
    <source>
        <dbReference type="PROSITE" id="PS50011"/>
    </source>
</evidence>
<dbReference type="Proteomes" id="UP001311915">
    <property type="component" value="Unassembled WGS sequence"/>
</dbReference>
<keyword evidence="7" id="KW-0808">Transferase</keyword>
<sequence length="689" mass="77961">MKRSTREASINMFPASSNHVLLNMQIFFLISLFFQETLQFSGTEQSVLLSLKQHWRDSEFIQSWDLNSSVCTWSGVSCIDDRVVTQLNLGEKNITGTVPSTIICELNNLTFIDLSNNNISGTIPLSMKDCSMLQHLDLSKNSLSGQIPGELFGMKQLLNLYLNGNMLSGEMPKQISSQLENLDLSENHLNGSIPEDIGNLKNLVKLDLSHNSLSGSITSKLFQLHDLRHLSLSFNYLSSVIPDEMDLFSLYDMDLSHNQLTGSIPKRFRDLPGLDSMDLSFNQLSGDISKSIERLRPRNTLRLCSNKFSGRISTEFVKLTYEENCFDESNLCSTSNNLHIPSLPSCSSGDEVRRSSKPKHLIIIIPVVGVGVAVLLSWIFHRTRKHWWKTKKQNVKDDMKFISFQKLKVTTEDILSSLKDENIIGNGGSGKVYRVVIDQTGNTYAVKSIGHGKKSGERPQKEFLAEVRTLGSIRHNNIVKLMCFISSVDRKLLVYEYFEKQSPDKWLHRKKRAASPGQSRLSYMHHDCTRPIIHRDIKSSNILLDSEFNAKIADFGLAKIQSRRDDNSETASAIAGTFGYIAPEYALTFRVNVKTDIYSFGVVLLELTTGRQPILREEQMNLAQWAQQRYRDGNFIVEALDEEIMETSNVEQMRGVFKLGLMCTGATPYGRPSMKEVCNILQSFRDTIF</sequence>
<evidence type="ECO:0000256" key="11">
    <source>
        <dbReference type="ARBA" id="ARBA00022741"/>
    </source>
</evidence>
<accession>A0AAV9LWI9</accession>
<gene>
    <name evidence="21" type="ORF">R3W88_023109</name>
</gene>
<dbReference type="Gene3D" id="3.80.10.10">
    <property type="entry name" value="Ribonuclease Inhibitor"/>
    <property type="match status" value="3"/>
</dbReference>
<comment type="similarity">
    <text evidence="4">In the C-terminal section; belongs to the protein kinase superfamily. Ser/Thr protein kinase family.</text>
</comment>
<keyword evidence="11 18" id="KW-0547">Nucleotide-binding</keyword>
<keyword evidence="8 19" id="KW-0812">Transmembrane</keyword>
<name>A0AAV9LWI9_9SOLN</name>
<comment type="similarity">
    <text evidence="2">In the N-terminal section; belongs to the leguminous lectin family.</text>
</comment>
<keyword evidence="16" id="KW-0675">Receptor</keyword>
<evidence type="ECO:0000256" key="4">
    <source>
        <dbReference type="ARBA" id="ARBA00010217"/>
    </source>
</evidence>
<reference evidence="21 22" key="1">
    <citation type="submission" date="2023-10" db="EMBL/GenBank/DDBJ databases">
        <title>Genome-Wide Identification Analysis in wild type Solanum Pinnatisectum Reveals Some Genes Defensing Phytophthora Infestans.</title>
        <authorList>
            <person name="Sun C."/>
        </authorList>
    </citation>
    <scope>NUCLEOTIDE SEQUENCE [LARGE SCALE GENOMIC DNA]</scope>
    <source>
        <strain evidence="21">LQN</strain>
        <tissue evidence="21">Leaf</tissue>
    </source>
</reference>
<dbReference type="GO" id="GO:0005524">
    <property type="term" value="F:ATP binding"/>
    <property type="evidence" value="ECO:0007669"/>
    <property type="project" value="UniProtKB-UniRule"/>
</dbReference>
<dbReference type="InterPro" id="IPR013210">
    <property type="entry name" value="LRR_N_plant-typ"/>
</dbReference>
<evidence type="ECO:0000313" key="22">
    <source>
        <dbReference type="Proteomes" id="UP001311915"/>
    </source>
</evidence>
<dbReference type="Gene3D" id="1.10.510.10">
    <property type="entry name" value="Transferase(Phosphotransferase) domain 1"/>
    <property type="match status" value="1"/>
</dbReference>
<evidence type="ECO:0000256" key="17">
    <source>
        <dbReference type="ARBA" id="ARBA00023180"/>
    </source>
</evidence>
<keyword evidence="9" id="KW-0732">Signal</keyword>
<keyword evidence="6" id="KW-0433">Leucine-rich repeat</keyword>
<evidence type="ECO:0000256" key="15">
    <source>
        <dbReference type="ARBA" id="ARBA00023136"/>
    </source>
</evidence>
<dbReference type="FunFam" id="3.80.10.10:FF:000400">
    <property type="entry name" value="Nuclear pore complex protein NUP107"/>
    <property type="match status" value="1"/>
</dbReference>
<dbReference type="FunFam" id="1.10.510.10:FF:000240">
    <property type="entry name" value="Lectin-domain containing receptor kinase A4.3"/>
    <property type="match status" value="1"/>
</dbReference>
<feature type="domain" description="Protein kinase" evidence="20">
    <location>
        <begin position="418"/>
        <end position="685"/>
    </location>
</feature>
<evidence type="ECO:0000256" key="13">
    <source>
        <dbReference type="ARBA" id="ARBA00022840"/>
    </source>
</evidence>
<dbReference type="SUPFAM" id="SSF52058">
    <property type="entry name" value="L domain-like"/>
    <property type="match status" value="1"/>
</dbReference>
<evidence type="ECO:0000256" key="6">
    <source>
        <dbReference type="ARBA" id="ARBA00022614"/>
    </source>
</evidence>
<dbReference type="Pfam" id="PF00069">
    <property type="entry name" value="Pkinase"/>
    <property type="match status" value="1"/>
</dbReference>
<evidence type="ECO:0000256" key="2">
    <source>
        <dbReference type="ARBA" id="ARBA00008536"/>
    </source>
</evidence>
<dbReference type="SMART" id="SM00365">
    <property type="entry name" value="LRR_SD22"/>
    <property type="match status" value="4"/>
</dbReference>
<dbReference type="SMART" id="SM00220">
    <property type="entry name" value="S_TKc"/>
    <property type="match status" value="1"/>
</dbReference>
<keyword evidence="17" id="KW-0325">Glycoprotein</keyword>
<comment type="subcellular location">
    <subcellularLocation>
        <location evidence="1">Cell membrane</location>
        <topology evidence="1">Single-pass type I membrane protein</topology>
    </subcellularLocation>
</comment>
<dbReference type="GO" id="GO:0050832">
    <property type="term" value="P:defense response to fungus"/>
    <property type="evidence" value="ECO:0007669"/>
    <property type="project" value="UniProtKB-ARBA"/>
</dbReference>
<evidence type="ECO:0000256" key="18">
    <source>
        <dbReference type="PROSITE-ProRule" id="PRU10141"/>
    </source>
</evidence>
<evidence type="ECO:0000256" key="3">
    <source>
        <dbReference type="ARBA" id="ARBA00008684"/>
    </source>
</evidence>
<dbReference type="PROSITE" id="PS00108">
    <property type="entry name" value="PROTEIN_KINASE_ST"/>
    <property type="match status" value="1"/>
</dbReference>
<keyword evidence="10" id="KW-0677">Repeat</keyword>
<comment type="similarity">
    <text evidence="3">Belongs to the protein kinase superfamily. Ser/Thr protein kinase family.</text>
</comment>
<evidence type="ECO:0000256" key="9">
    <source>
        <dbReference type="ARBA" id="ARBA00022729"/>
    </source>
</evidence>
<dbReference type="FunFam" id="3.80.10.10:FF:001678">
    <property type="entry name" value="Calmodulin-binding receptor kinase CaMRLK"/>
    <property type="match status" value="1"/>
</dbReference>
<dbReference type="AlphaFoldDB" id="A0AAV9LWI9"/>
<dbReference type="InterPro" id="IPR050647">
    <property type="entry name" value="Plant_LRR-RLKs"/>
</dbReference>
<organism evidence="21 22">
    <name type="scientific">Solanum pinnatisectum</name>
    <name type="common">tansyleaf nightshade</name>
    <dbReference type="NCBI Taxonomy" id="50273"/>
    <lineage>
        <taxon>Eukaryota</taxon>
        <taxon>Viridiplantae</taxon>
        <taxon>Streptophyta</taxon>
        <taxon>Embryophyta</taxon>
        <taxon>Tracheophyta</taxon>
        <taxon>Spermatophyta</taxon>
        <taxon>Magnoliopsida</taxon>
        <taxon>eudicotyledons</taxon>
        <taxon>Gunneridae</taxon>
        <taxon>Pentapetalae</taxon>
        <taxon>asterids</taxon>
        <taxon>lamiids</taxon>
        <taxon>Solanales</taxon>
        <taxon>Solanaceae</taxon>
        <taxon>Solanoideae</taxon>
        <taxon>Solaneae</taxon>
        <taxon>Solanum</taxon>
    </lineage>
</organism>